<feature type="transmembrane region" description="Helical" evidence="6">
    <location>
        <begin position="305"/>
        <end position="324"/>
    </location>
</feature>
<feature type="transmembrane region" description="Helical" evidence="6">
    <location>
        <begin position="422"/>
        <end position="442"/>
    </location>
</feature>
<feature type="transmembrane region" description="Helical" evidence="6">
    <location>
        <begin position="448"/>
        <end position="468"/>
    </location>
</feature>
<dbReference type="PANTHER" id="PTHR30250">
    <property type="entry name" value="PST FAMILY PREDICTED COLANIC ACID TRANSPORTER"/>
    <property type="match status" value="1"/>
</dbReference>
<feature type="transmembrane region" description="Helical" evidence="6">
    <location>
        <begin position="153"/>
        <end position="173"/>
    </location>
</feature>
<dbReference type="InterPro" id="IPR002797">
    <property type="entry name" value="Polysacc_synth"/>
</dbReference>
<dbReference type="InterPro" id="IPR050833">
    <property type="entry name" value="Poly_Biosynth_Transport"/>
</dbReference>
<feature type="transmembrane region" description="Helical" evidence="6">
    <location>
        <begin position="364"/>
        <end position="384"/>
    </location>
</feature>
<accession>A0A9D1P509</accession>
<evidence type="ECO:0000256" key="3">
    <source>
        <dbReference type="ARBA" id="ARBA00022692"/>
    </source>
</evidence>
<proteinExistence type="predicted"/>
<dbReference type="AlphaFoldDB" id="A0A9D1P509"/>
<evidence type="ECO:0000256" key="5">
    <source>
        <dbReference type="ARBA" id="ARBA00023136"/>
    </source>
</evidence>
<evidence type="ECO:0000256" key="2">
    <source>
        <dbReference type="ARBA" id="ARBA00022475"/>
    </source>
</evidence>
<evidence type="ECO:0000256" key="6">
    <source>
        <dbReference type="SAM" id="Phobius"/>
    </source>
</evidence>
<keyword evidence="5 6" id="KW-0472">Membrane</keyword>
<keyword evidence="4 6" id="KW-1133">Transmembrane helix</keyword>
<feature type="transmembrane region" description="Helical" evidence="6">
    <location>
        <begin position="336"/>
        <end position="352"/>
    </location>
</feature>
<feature type="transmembrane region" description="Helical" evidence="6">
    <location>
        <begin position="50"/>
        <end position="69"/>
    </location>
</feature>
<feature type="transmembrane region" description="Helical" evidence="6">
    <location>
        <begin position="262"/>
        <end position="284"/>
    </location>
</feature>
<protein>
    <submittedName>
        <fullName evidence="7">Oligosaccharide flippase family protein</fullName>
    </submittedName>
</protein>
<keyword evidence="3 6" id="KW-0812">Transmembrane</keyword>
<feature type="transmembrane region" description="Helical" evidence="6">
    <location>
        <begin position="12"/>
        <end position="30"/>
    </location>
</feature>
<dbReference type="Proteomes" id="UP000824169">
    <property type="component" value="Unassembled WGS sequence"/>
</dbReference>
<dbReference type="PANTHER" id="PTHR30250:SF11">
    <property type="entry name" value="O-ANTIGEN TRANSPORTER-RELATED"/>
    <property type="match status" value="1"/>
</dbReference>
<keyword evidence="2" id="KW-1003">Cell membrane</keyword>
<name>A0A9D1P509_9FIRM</name>
<feature type="transmembrane region" description="Helical" evidence="6">
    <location>
        <begin position="122"/>
        <end position="141"/>
    </location>
</feature>
<evidence type="ECO:0000256" key="1">
    <source>
        <dbReference type="ARBA" id="ARBA00004651"/>
    </source>
</evidence>
<dbReference type="Pfam" id="PF01943">
    <property type="entry name" value="Polysacc_synt"/>
    <property type="match status" value="1"/>
</dbReference>
<feature type="transmembrane region" description="Helical" evidence="6">
    <location>
        <begin position="224"/>
        <end position="242"/>
    </location>
</feature>
<feature type="transmembrane region" description="Helical" evidence="6">
    <location>
        <begin position="185"/>
        <end position="204"/>
    </location>
</feature>
<reference evidence="7" key="2">
    <citation type="journal article" date="2021" name="PeerJ">
        <title>Extensive microbial diversity within the chicken gut microbiome revealed by metagenomics and culture.</title>
        <authorList>
            <person name="Gilroy R."/>
            <person name="Ravi A."/>
            <person name="Getino M."/>
            <person name="Pursley I."/>
            <person name="Horton D.L."/>
            <person name="Alikhan N.F."/>
            <person name="Baker D."/>
            <person name="Gharbi K."/>
            <person name="Hall N."/>
            <person name="Watson M."/>
            <person name="Adriaenssens E.M."/>
            <person name="Foster-Nyarko E."/>
            <person name="Jarju S."/>
            <person name="Secka A."/>
            <person name="Antonio M."/>
            <person name="Oren A."/>
            <person name="Chaudhuri R.R."/>
            <person name="La Ragione R."/>
            <person name="Hildebrand F."/>
            <person name="Pallen M.J."/>
        </authorList>
    </citation>
    <scope>NUCLEOTIDE SEQUENCE</scope>
    <source>
        <strain evidence="7">CHK188-20938</strain>
    </source>
</reference>
<evidence type="ECO:0000313" key="7">
    <source>
        <dbReference type="EMBL" id="HIV25688.1"/>
    </source>
</evidence>
<gene>
    <name evidence="7" type="ORF">IAB71_07930</name>
</gene>
<sequence>MGNQVGMKKIASAGMGYILGGILIKGIAFITTPIFSRLMTPEEFGVLNAYLSYESILAVLIGFQFAGCLKNAKIKYANIPNGMNAFFSDLIVLLLIHSGISLVIVNAFSNYIIALTGIESRLLLNLIIINCFGNAAMTVYNSFVSLEYQYKKYVAISVFNALANVALSLLLIFTLLSNDRSMARILGYVIPYVLISIYLIVTVFRKSRPNLHTIKTNSKFVYRFCAPLIPNGFAEIMLTQYSKLSVDRNCGTAAMGVYSLAYNVYSIIATVKLGMDYIVGPFYFDKRSSGNFAELRNIFRIYSRSLALISVFVMLFSPEIVKILGDTAYYDARMSAIPLIAVSYFSFLCYMLSQEEYFVQKTYIVSGVSICAMLLNILLCNIFVSKFEAIGVAYCTLASFVVMFLLHFVAIKYFLKSQSFQWSGMFADGIFVTLMSIVAELIVDELMYRIGVIIFLTAVLALFVYKNFRHIIKIRK</sequence>
<feature type="transmembrane region" description="Helical" evidence="6">
    <location>
        <begin position="390"/>
        <end position="415"/>
    </location>
</feature>
<dbReference type="EMBL" id="DVOO01000022">
    <property type="protein sequence ID" value="HIV25688.1"/>
    <property type="molecule type" value="Genomic_DNA"/>
</dbReference>
<evidence type="ECO:0000256" key="4">
    <source>
        <dbReference type="ARBA" id="ARBA00022989"/>
    </source>
</evidence>
<reference evidence="7" key="1">
    <citation type="submission" date="2020-10" db="EMBL/GenBank/DDBJ databases">
        <authorList>
            <person name="Gilroy R."/>
        </authorList>
    </citation>
    <scope>NUCLEOTIDE SEQUENCE</scope>
    <source>
        <strain evidence="7">CHK188-20938</strain>
    </source>
</reference>
<organism evidence="7 8">
    <name type="scientific">Candidatus Scatomonas pullistercoris</name>
    <dbReference type="NCBI Taxonomy" id="2840920"/>
    <lineage>
        <taxon>Bacteria</taxon>
        <taxon>Bacillati</taxon>
        <taxon>Bacillota</taxon>
        <taxon>Clostridia</taxon>
        <taxon>Lachnospirales</taxon>
        <taxon>Lachnospiraceae</taxon>
        <taxon>Lachnospiraceae incertae sedis</taxon>
        <taxon>Candidatus Scatomonas</taxon>
    </lineage>
</organism>
<comment type="caution">
    <text evidence="7">The sequence shown here is derived from an EMBL/GenBank/DDBJ whole genome shotgun (WGS) entry which is preliminary data.</text>
</comment>
<dbReference type="GO" id="GO:0005886">
    <property type="term" value="C:plasma membrane"/>
    <property type="evidence" value="ECO:0007669"/>
    <property type="project" value="UniProtKB-SubCell"/>
</dbReference>
<feature type="transmembrane region" description="Helical" evidence="6">
    <location>
        <begin position="90"/>
        <end position="116"/>
    </location>
</feature>
<evidence type="ECO:0000313" key="8">
    <source>
        <dbReference type="Proteomes" id="UP000824169"/>
    </source>
</evidence>
<comment type="subcellular location">
    <subcellularLocation>
        <location evidence="1">Cell membrane</location>
        <topology evidence="1">Multi-pass membrane protein</topology>
    </subcellularLocation>
</comment>